<dbReference type="Gene3D" id="3.40.50.300">
    <property type="entry name" value="P-loop containing nucleotide triphosphate hydrolases"/>
    <property type="match status" value="1"/>
</dbReference>
<keyword evidence="6" id="KW-1185">Reference proteome</keyword>
<organism evidence="5 6">
    <name type="scientific">Mytilus galloprovincialis</name>
    <name type="common">Mediterranean mussel</name>
    <dbReference type="NCBI Taxonomy" id="29158"/>
    <lineage>
        <taxon>Eukaryota</taxon>
        <taxon>Metazoa</taxon>
        <taxon>Spiralia</taxon>
        <taxon>Lophotrochozoa</taxon>
        <taxon>Mollusca</taxon>
        <taxon>Bivalvia</taxon>
        <taxon>Autobranchia</taxon>
        <taxon>Pteriomorphia</taxon>
        <taxon>Mytilida</taxon>
        <taxon>Mytiloidea</taxon>
        <taxon>Mytilidae</taxon>
        <taxon>Mytilinae</taxon>
        <taxon>Mytilus</taxon>
    </lineage>
</organism>
<dbReference type="SUPFAM" id="SSF52540">
    <property type="entry name" value="P-loop containing nucleoside triphosphate hydrolases"/>
    <property type="match status" value="1"/>
</dbReference>
<gene>
    <name evidence="5" type="ORF">MGAL_10B027451</name>
</gene>
<comment type="caution">
    <text evidence="5">The sequence shown here is derived from an EMBL/GenBank/DDBJ whole genome shotgun (WGS) entry which is preliminary data.</text>
</comment>
<keyword evidence="3" id="KW-0342">GTP-binding</keyword>
<evidence type="ECO:0000256" key="3">
    <source>
        <dbReference type="ARBA" id="ARBA00023134"/>
    </source>
</evidence>
<proteinExistence type="inferred from homology"/>
<evidence type="ECO:0000313" key="5">
    <source>
        <dbReference type="EMBL" id="VDI70638.1"/>
    </source>
</evidence>
<dbReference type="Pfam" id="PF04548">
    <property type="entry name" value="AIG1"/>
    <property type="match status" value="1"/>
</dbReference>
<protein>
    <recommendedName>
        <fullName evidence="4">AIG1-type G domain-containing protein</fullName>
    </recommendedName>
</protein>
<reference evidence="5" key="1">
    <citation type="submission" date="2018-11" db="EMBL/GenBank/DDBJ databases">
        <authorList>
            <person name="Alioto T."/>
            <person name="Alioto T."/>
        </authorList>
    </citation>
    <scope>NUCLEOTIDE SEQUENCE</scope>
</reference>
<evidence type="ECO:0000259" key="4">
    <source>
        <dbReference type="PROSITE" id="PS51720"/>
    </source>
</evidence>
<evidence type="ECO:0000256" key="2">
    <source>
        <dbReference type="ARBA" id="ARBA00022741"/>
    </source>
</evidence>
<dbReference type="PANTHER" id="PTHR10903:SF182">
    <property type="entry name" value="GTPASE IMAP FAMILY MEMBER 4"/>
    <property type="match status" value="1"/>
</dbReference>
<dbReference type="EMBL" id="UYJE01009154">
    <property type="protein sequence ID" value="VDI70638.1"/>
    <property type="molecule type" value="Genomic_DNA"/>
</dbReference>
<dbReference type="PROSITE" id="PS51720">
    <property type="entry name" value="G_AIG1"/>
    <property type="match status" value="1"/>
</dbReference>
<feature type="domain" description="AIG1-type G" evidence="4">
    <location>
        <begin position="10"/>
        <end position="221"/>
    </location>
</feature>
<evidence type="ECO:0000256" key="1">
    <source>
        <dbReference type="ARBA" id="ARBA00008535"/>
    </source>
</evidence>
<dbReference type="PANTHER" id="PTHR10903">
    <property type="entry name" value="GTPASE, IMAP FAMILY MEMBER-RELATED"/>
    <property type="match status" value="1"/>
</dbReference>
<evidence type="ECO:0000313" key="6">
    <source>
        <dbReference type="Proteomes" id="UP000596742"/>
    </source>
</evidence>
<accession>A0A8B6GWG7</accession>
<name>A0A8B6GWG7_MYTGA</name>
<dbReference type="Proteomes" id="UP000596742">
    <property type="component" value="Unassembled WGS sequence"/>
</dbReference>
<comment type="similarity">
    <text evidence="1">Belongs to the TRAFAC class TrmE-Era-EngA-EngB-Septin-like GTPase superfamily. AIG1/Toc34/Toc159-like paraseptin GTPase family. IAN subfamily.</text>
</comment>
<dbReference type="AlphaFoldDB" id="A0A8B6GWG7"/>
<dbReference type="FunFam" id="3.40.50.300:FF:000366">
    <property type="entry name" value="GTPase, IMAP family member 2"/>
    <property type="match status" value="1"/>
</dbReference>
<sequence>MPFFGKPAPPNELRFVMIGKTGVGKSRVGNTILGEKAFLFATDSKSCTKECRLESAQRFGKKIDVVDTPGVFDTENDLTTTQKEISRCIGMTAPGPHAILFCVPMGRITDQEMDVLEHYKKYFGPSLLNYLVFIFTHKDSWKESYEDRKEKVPSDELYIKSLPKKFQSYFDRSKKRYICLNNRAPNDEKDETVKRLIGNVEHMLSENGNACYTDTNHAEAEKILQDTMKVDSIRDEIKQSMSFINKLQLRFKLFFSELSLRIRGISVLEKEPASVN</sequence>
<dbReference type="InterPro" id="IPR006703">
    <property type="entry name" value="G_AIG1"/>
</dbReference>
<dbReference type="InterPro" id="IPR045058">
    <property type="entry name" value="GIMA/IAN/Toc"/>
</dbReference>
<dbReference type="GO" id="GO:0005525">
    <property type="term" value="F:GTP binding"/>
    <property type="evidence" value="ECO:0007669"/>
    <property type="project" value="UniProtKB-KW"/>
</dbReference>
<keyword evidence="2" id="KW-0547">Nucleotide-binding</keyword>
<dbReference type="InterPro" id="IPR027417">
    <property type="entry name" value="P-loop_NTPase"/>
</dbReference>
<dbReference type="OrthoDB" id="431287at2759"/>